<proteinExistence type="predicted"/>
<dbReference type="Proteomes" id="UP001066276">
    <property type="component" value="Chromosome 10"/>
</dbReference>
<accession>A0AAV7M9Z4</accession>
<sequence>MCSYRSSQQAVLLGQISECPGQGNSCARSAIILHERRTYRRRSVLKRLGLHYGASNASWDWFRVCPISKLYRPVVVMWPSDLEGEVPFLVRSASDCCAGRRSRVNPVKQAAIRHMGYYRCV</sequence>
<evidence type="ECO:0000313" key="1">
    <source>
        <dbReference type="EMBL" id="KAJ1099914.1"/>
    </source>
</evidence>
<keyword evidence="2" id="KW-1185">Reference proteome</keyword>
<reference evidence="1" key="1">
    <citation type="journal article" date="2022" name="bioRxiv">
        <title>Sequencing and chromosome-scale assembly of the giantPleurodeles waltlgenome.</title>
        <authorList>
            <person name="Brown T."/>
            <person name="Elewa A."/>
            <person name="Iarovenko S."/>
            <person name="Subramanian E."/>
            <person name="Araus A.J."/>
            <person name="Petzold A."/>
            <person name="Susuki M."/>
            <person name="Suzuki K.-i.T."/>
            <person name="Hayashi T."/>
            <person name="Toyoda A."/>
            <person name="Oliveira C."/>
            <person name="Osipova E."/>
            <person name="Leigh N.D."/>
            <person name="Simon A."/>
            <person name="Yun M.H."/>
        </authorList>
    </citation>
    <scope>NUCLEOTIDE SEQUENCE</scope>
    <source>
        <strain evidence="1">20211129_DDA</strain>
        <tissue evidence="1">Liver</tissue>
    </source>
</reference>
<protein>
    <submittedName>
        <fullName evidence="1">Uncharacterized protein</fullName>
    </submittedName>
</protein>
<organism evidence="1 2">
    <name type="scientific">Pleurodeles waltl</name>
    <name type="common">Iberian ribbed newt</name>
    <dbReference type="NCBI Taxonomy" id="8319"/>
    <lineage>
        <taxon>Eukaryota</taxon>
        <taxon>Metazoa</taxon>
        <taxon>Chordata</taxon>
        <taxon>Craniata</taxon>
        <taxon>Vertebrata</taxon>
        <taxon>Euteleostomi</taxon>
        <taxon>Amphibia</taxon>
        <taxon>Batrachia</taxon>
        <taxon>Caudata</taxon>
        <taxon>Salamandroidea</taxon>
        <taxon>Salamandridae</taxon>
        <taxon>Pleurodelinae</taxon>
        <taxon>Pleurodeles</taxon>
    </lineage>
</organism>
<comment type="caution">
    <text evidence="1">The sequence shown here is derived from an EMBL/GenBank/DDBJ whole genome shotgun (WGS) entry which is preliminary data.</text>
</comment>
<dbReference type="EMBL" id="JANPWB010000014">
    <property type="protein sequence ID" value="KAJ1099914.1"/>
    <property type="molecule type" value="Genomic_DNA"/>
</dbReference>
<dbReference type="AlphaFoldDB" id="A0AAV7M9Z4"/>
<gene>
    <name evidence="1" type="ORF">NDU88_005007</name>
</gene>
<evidence type="ECO:0000313" key="2">
    <source>
        <dbReference type="Proteomes" id="UP001066276"/>
    </source>
</evidence>
<name>A0AAV7M9Z4_PLEWA</name>